<dbReference type="InterPro" id="IPR011041">
    <property type="entry name" value="Quinoprot_gluc/sorb_DH_b-prop"/>
</dbReference>
<evidence type="ECO:0000313" key="3">
    <source>
        <dbReference type="Proteomes" id="UP000095347"/>
    </source>
</evidence>
<dbReference type="PANTHER" id="PTHR19328:SF40">
    <property type="entry name" value="BLL0591 PROTEIN"/>
    <property type="match status" value="1"/>
</dbReference>
<keyword evidence="3" id="KW-1185">Reference proteome</keyword>
<sequence length="363" mass="39240">MVFFETWALSSTKAASPTLDGLTLQPGFSISVFAQAPGARSLALAAELGFVFISTRTDTVYAIPISDDDTQRPTYPVLRGLKAPNGIAWKDGFLYVVEQHRVTRYPVPSIDALGEASVEILYDQLPDKPWHGNRSARFGADGALYVGVGSPCNVCSLQGFEGSILKFTPGHWDKPQIVATGIRNTVGMDVNPRTANIVFTDNGADGMGDDSPPDELNELTAPGTHFGFPWFGGGSDRTPQFKLVSPPQDTVPPIVAFQAHVAPLGVDFYNGGMFPSAYQNDALVAQHGSWNRSSPVGYQIKRIRFDASGHVIDTRPFIQGWLKKNGTVSGRPVDLEELPDGSLLISDDAAGLVYRVIYKNPNL</sequence>
<gene>
    <name evidence="2" type="ORF">BEN30_03925</name>
</gene>
<evidence type="ECO:0000259" key="1">
    <source>
        <dbReference type="Pfam" id="PF22807"/>
    </source>
</evidence>
<dbReference type="InterPro" id="IPR054539">
    <property type="entry name" value="Beta-prop_PDH"/>
</dbReference>
<dbReference type="PANTHER" id="PTHR19328">
    <property type="entry name" value="HEDGEHOG-INTERACTING PROTEIN"/>
    <property type="match status" value="1"/>
</dbReference>
<accession>A0A1E5QB30</accession>
<name>A0A1E5QB30_9PROT</name>
<dbReference type="Proteomes" id="UP000095347">
    <property type="component" value="Unassembled WGS sequence"/>
</dbReference>
<feature type="domain" description="Pyrroloquinoline quinone-dependent pyranose dehydrogenase beta-propeller" evidence="1">
    <location>
        <begin position="249"/>
        <end position="354"/>
    </location>
</feature>
<dbReference type="AlphaFoldDB" id="A0A1E5QB30"/>
<proteinExistence type="predicted"/>
<protein>
    <recommendedName>
        <fullName evidence="1">Pyrroloquinoline quinone-dependent pyranose dehydrogenase beta-propeller domain-containing protein</fullName>
    </recommendedName>
</protein>
<dbReference type="STRING" id="28181.BEN30_03925"/>
<dbReference type="SUPFAM" id="SSF50952">
    <property type="entry name" value="Soluble quinoprotein glucose dehydrogenase"/>
    <property type="match status" value="1"/>
</dbReference>
<comment type="caution">
    <text evidence="2">The sequence shown here is derived from an EMBL/GenBank/DDBJ whole genome shotgun (WGS) entry which is preliminary data.</text>
</comment>
<dbReference type="EMBL" id="MCGG01000008">
    <property type="protein sequence ID" value="OEJ69240.1"/>
    <property type="molecule type" value="Genomic_DNA"/>
</dbReference>
<organism evidence="2 3">
    <name type="scientific">Magnetovibrio blakemorei</name>
    <dbReference type="NCBI Taxonomy" id="28181"/>
    <lineage>
        <taxon>Bacteria</taxon>
        <taxon>Pseudomonadati</taxon>
        <taxon>Pseudomonadota</taxon>
        <taxon>Alphaproteobacteria</taxon>
        <taxon>Rhodospirillales</taxon>
        <taxon>Magnetovibrionaceae</taxon>
        <taxon>Magnetovibrio</taxon>
    </lineage>
</organism>
<dbReference type="RefSeq" id="WP_069956705.1">
    <property type="nucleotide sequence ID" value="NZ_MCGG01000008.1"/>
</dbReference>
<dbReference type="Gene3D" id="2.120.10.30">
    <property type="entry name" value="TolB, C-terminal domain"/>
    <property type="match status" value="1"/>
</dbReference>
<reference evidence="3" key="1">
    <citation type="submission" date="2016-07" db="EMBL/GenBank/DDBJ databases">
        <authorList>
            <person name="Florea S."/>
            <person name="Webb J.S."/>
            <person name="Jaromczyk J."/>
            <person name="Schardl C.L."/>
        </authorList>
    </citation>
    <scope>NUCLEOTIDE SEQUENCE [LARGE SCALE GENOMIC DNA]</scope>
    <source>
        <strain evidence="3">MV-1</strain>
    </source>
</reference>
<dbReference type="Pfam" id="PF22807">
    <property type="entry name" value="TrAA12"/>
    <property type="match status" value="1"/>
</dbReference>
<dbReference type="InterPro" id="IPR011042">
    <property type="entry name" value="6-blade_b-propeller_TolB-like"/>
</dbReference>
<evidence type="ECO:0000313" key="2">
    <source>
        <dbReference type="EMBL" id="OEJ69240.1"/>
    </source>
</evidence>